<keyword evidence="5" id="KW-1185">Reference proteome</keyword>
<dbReference type="InterPro" id="IPR016024">
    <property type="entry name" value="ARM-type_fold"/>
</dbReference>
<feature type="coiled-coil region" evidence="1">
    <location>
        <begin position="1168"/>
        <end position="1209"/>
    </location>
</feature>
<dbReference type="RefSeq" id="XP_028859529.1">
    <property type="nucleotide sequence ID" value="XM_029003058.1"/>
</dbReference>
<feature type="compositionally biased region" description="Basic and acidic residues" evidence="2">
    <location>
        <begin position="722"/>
        <end position="752"/>
    </location>
</feature>
<dbReference type="EMBL" id="LT594624">
    <property type="protein sequence ID" value="SBT86359.1"/>
    <property type="molecule type" value="Genomic_DNA"/>
</dbReference>
<accession>A0A1D3JIS7</accession>
<protein>
    <submittedName>
        <fullName evidence="4">Uncharacterized protein</fullName>
    </submittedName>
</protein>
<evidence type="ECO:0000256" key="1">
    <source>
        <dbReference type="SAM" id="Coils"/>
    </source>
</evidence>
<dbReference type="Proteomes" id="UP000219813">
    <property type="component" value="Chromosome 3"/>
</dbReference>
<feature type="transmembrane region" description="Helical" evidence="3">
    <location>
        <begin position="680"/>
        <end position="703"/>
    </location>
</feature>
<keyword evidence="3" id="KW-0812">Transmembrane</keyword>
<organism evidence="4 5">
    <name type="scientific">Plasmodium malariae</name>
    <dbReference type="NCBI Taxonomy" id="5858"/>
    <lineage>
        <taxon>Eukaryota</taxon>
        <taxon>Sar</taxon>
        <taxon>Alveolata</taxon>
        <taxon>Apicomplexa</taxon>
        <taxon>Aconoidasida</taxon>
        <taxon>Haemosporida</taxon>
        <taxon>Plasmodiidae</taxon>
        <taxon>Plasmodium</taxon>
        <taxon>Plasmodium (Plasmodium)</taxon>
    </lineage>
</organism>
<evidence type="ECO:0000313" key="5">
    <source>
        <dbReference type="Proteomes" id="UP000219813"/>
    </source>
</evidence>
<dbReference type="OMA" id="DENVRNY"/>
<feature type="region of interest" description="Disordered" evidence="2">
    <location>
        <begin position="722"/>
        <end position="758"/>
    </location>
</feature>
<evidence type="ECO:0000256" key="3">
    <source>
        <dbReference type="SAM" id="Phobius"/>
    </source>
</evidence>
<sequence length="1542" mass="184573">MGVLKLKSEKKKKEKLKETKIDYKKCIKRTKIKDRPGKKDKENEFDISIFMKTDHASNKIRRINYGKLVKGIKKNKNIIANHIEKILEIYGMGITGEDENIRNYSSKIFYYLINSSIDYDIFFSKIKTCLFHSLKIDKVSLKVLNLELCYKFFFTKIDYCQNFFYEFLNNILDCFISLPIEHQVKNVKYIFLLFKYEAKYKRAHNSGIKKNENKRNAFIKAINNKYVNKNVDTKRKNFVHSDQVDKERVNCLKMKHHHDEQIEKEGDEKQNDYRENNYNEDLEDDYEKIIRRNMLNNSNDHFLIKKDIRVNIAEDTKADIYTKLFKCLYNFMDEVTYNSVNVDLVHLYTKILKTIIFVLKKKNISIKMEMIIFINKFIKRAIEVINDNILNLTNWKVLNIIYYFILLVITLCLKEVKYIELVKKKVYTDYKSLIHYCFCVYFYIFTSYDFFKIVIEEQQMKQNRGEQIQQRQNGKSGNVRNEGIAKTDMIKHIESFACNKVVRSNDRDDFKRTTDYNENKKKGKNSLNKNYAKYSRKYFNLLTYFYGIYMKTKSKNNFLHFSVHVEHKFSKNFENKEKFMYTQKIIHLIEKKIKKFSYKDEVNTYCRFVLSYLKNFSEKSIFEMDYLCYYIIILAQKINAQSSASVGYFREETTYLNEKTTASKENAKICMRGAYIRTNVLSSFSFLTMPFMFLFLVDCSIFINNNFFEMFYKPLRGEELKGEKEEEMGEKDGKEKKEKEKVEEEDKKKDEVEHNEDEEEKKKMTDIIAFLQNGECVNIITKKTFDDFINNLIFFLYCNYDNEFFKNNILFFFCLLKMEKHKIKKVSTCFGNCDNYNNGLDKLLELDIRNEMNESIYNKKELLIDHFLSKNNTNMLSFEIIKNLYFLFENTSQKFLFFIYFLIIKYTDIRSNYYYLEKKEAIVLLYRIFRQKIVQAPFGKVEGYTSETLDSDYTFDVFHKKCRFIINNEYLYREDFLIFFLKLNLCQTYLIFRRDVYSLVELRPLNDDSSDTGTILSSNEVKYSNIILILKKIAYIISNMNAFVLENTTKVNNARVVINYLLSMIKEIEINEVALPYSTHPCDILFITIKIVFLFYFTSFYLLPSLYIRGQDESLKRGALDMRRKIKERKKIKKRKVVHRGERTKLDSQMREVNELSEVDAEISEEDVEVSEEDVEVSEEDVEVSEEDVEVSEEDVEVSEEDVEVSEEDVEVIGEDAQVREEDTKMTQIIEQRVNVFYSTSMDIKVDVSIYSQFLKEFLSKSYRKSTAPKASNLEGILPYLSEPIRFFNFLFDKEIFYTSIINEKFENYKCTYCSYNLNTHKYVQELLNKFECDMKLVSFKKLLDLPTRIIIKLMNISIFKMSYNRNILYVKFTNNMKNLPNEYFYKLNFFLFFHHFIYLLIEKIRHFSESTFSLRSYYSISVRKKKKKKKIDNQGVLCITHIYLLHCCCGVHWRTFLFDVILCSYCIKEEVMKDMGLSYLLREGVQKKGVEEGQTEEEMDLVVKMGLKRLNELLRCTVDDISKKENKYFFPNTKYLIKYYL</sequence>
<dbReference type="GeneID" id="39866879"/>
<evidence type="ECO:0000313" key="4">
    <source>
        <dbReference type="EMBL" id="SBT86359.1"/>
    </source>
</evidence>
<proteinExistence type="predicted"/>
<gene>
    <name evidence="4" type="primary">PmUG01_03031500</name>
    <name evidence="4" type="ORF">PMUG01_03031500</name>
</gene>
<keyword evidence="3" id="KW-0472">Membrane</keyword>
<feature type="transmembrane region" description="Helical" evidence="3">
    <location>
        <begin position="433"/>
        <end position="451"/>
    </location>
</feature>
<dbReference type="VEuPathDB" id="PlasmoDB:PmUG01_03031500"/>
<evidence type="ECO:0000256" key="2">
    <source>
        <dbReference type="SAM" id="MobiDB-lite"/>
    </source>
</evidence>
<reference evidence="4 5" key="1">
    <citation type="submission" date="2016-06" db="EMBL/GenBank/DDBJ databases">
        <authorList>
            <consortium name="Pathogen Informatics"/>
        </authorList>
    </citation>
    <scope>NUCLEOTIDE SEQUENCE [LARGE SCALE GENOMIC DNA]</scope>
</reference>
<dbReference type="KEGG" id="pmal:PMUG01_03031500"/>
<keyword evidence="1" id="KW-0175">Coiled coil</keyword>
<name>A0A1D3JIS7_PLAMA</name>
<dbReference type="SUPFAM" id="SSF48371">
    <property type="entry name" value="ARM repeat"/>
    <property type="match status" value="1"/>
</dbReference>
<keyword evidence="3" id="KW-1133">Transmembrane helix</keyword>
<dbReference type="OrthoDB" id="382817at2759"/>
<feature type="transmembrane region" description="Helical" evidence="3">
    <location>
        <begin position="395"/>
        <end position="413"/>
    </location>
</feature>